<keyword evidence="6" id="KW-1185">Reference proteome</keyword>
<dbReference type="InterPro" id="IPR009057">
    <property type="entry name" value="Homeodomain-like_sf"/>
</dbReference>
<keyword evidence="3" id="KW-0804">Transcription</keyword>
<evidence type="ECO:0000256" key="2">
    <source>
        <dbReference type="ARBA" id="ARBA00023125"/>
    </source>
</evidence>
<protein>
    <submittedName>
        <fullName evidence="5">AraC-like DNA-binding protein</fullName>
    </submittedName>
</protein>
<evidence type="ECO:0000259" key="4">
    <source>
        <dbReference type="PROSITE" id="PS01124"/>
    </source>
</evidence>
<proteinExistence type="predicted"/>
<gene>
    <name evidence="5" type="ORF">LV89_03856</name>
</gene>
<dbReference type="InterPro" id="IPR018060">
    <property type="entry name" value="HTH_AraC"/>
</dbReference>
<dbReference type="SMART" id="SM00342">
    <property type="entry name" value="HTH_ARAC"/>
    <property type="match status" value="1"/>
</dbReference>
<dbReference type="Proteomes" id="UP000245489">
    <property type="component" value="Unassembled WGS sequence"/>
</dbReference>
<dbReference type="SUPFAM" id="SSF51215">
    <property type="entry name" value="Regulatory protein AraC"/>
    <property type="match status" value="1"/>
</dbReference>
<dbReference type="AlphaFoldDB" id="A0A316DQH5"/>
<keyword evidence="1" id="KW-0805">Transcription regulation</keyword>
<dbReference type="PANTHER" id="PTHR43280:SF32">
    <property type="entry name" value="TRANSCRIPTIONAL REGULATORY PROTEIN"/>
    <property type="match status" value="1"/>
</dbReference>
<organism evidence="5 6">
    <name type="scientific">Arcicella aurantiaca</name>
    <dbReference type="NCBI Taxonomy" id="591202"/>
    <lineage>
        <taxon>Bacteria</taxon>
        <taxon>Pseudomonadati</taxon>
        <taxon>Bacteroidota</taxon>
        <taxon>Cytophagia</taxon>
        <taxon>Cytophagales</taxon>
        <taxon>Flectobacillaceae</taxon>
        <taxon>Arcicella</taxon>
    </lineage>
</organism>
<dbReference type="Gene3D" id="2.60.120.10">
    <property type="entry name" value="Jelly Rolls"/>
    <property type="match status" value="1"/>
</dbReference>
<name>A0A316DQH5_9BACT</name>
<dbReference type="Gene3D" id="1.10.10.60">
    <property type="entry name" value="Homeodomain-like"/>
    <property type="match status" value="1"/>
</dbReference>
<feature type="domain" description="HTH araC/xylS-type" evidence="4">
    <location>
        <begin position="192"/>
        <end position="290"/>
    </location>
</feature>
<dbReference type="PRINTS" id="PR00032">
    <property type="entry name" value="HTHARAC"/>
</dbReference>
<sequence length="292" mass="34219">MLGNKVNIPLVDICTLSEHKEDIFMVSRFGSYLEKHQNLHLAHRHSFYHLVFFTKGGGFHTIDFTRFETQPNQIYFMVPGQVHGWNFEGEIDGYVVNFSPSFFQSFLLRSDYLDSFPFFNGIVHDSVINLEYPLSDKIKGLFEDIIHHNSQKAIFQDDIMRALLLQIFILVNQGSSNPKLQNIPSYNYTLLKTFQKLIEKHFTELKLPMEYANLLYVTPNHLNALCKEHLGIQAGEVIRNRIILEAKRQLINQQISITEISYLLNFKDNSYFSKFFKKQVGMTPEEFRKRTH</sequence>
<dbReference type="InterPro" id="IPR014710">
    <property type="entry name" value="RmlC-like_jellyroll"/>
</dbReference>
<reference evidence="5 6" key="1">
    <citation type="submission" date="2018-05" db="EMBL/GenBank/DDBJ databases">
        <title>Genomic Encyclopedia of Archaeal and Bacterial Type Strains, Phase II (KMG-II): from individual species to whole genera.</title>
        <authorList>
            <person name="Goeker M."/>
        </authorList>
    </citation>
    <scope>NUCLEOTIDE SEQUENCE [LARGE SCALE GENOMIC DNA]</scope>
    <source>
        <strain evidence="5 6">DSM 22214</strain>
    </source>
</reference>
<comment type="caution">
    <text evidence="5">The sequence shown here is derived from an EMBL/GenBank/DDBJ whole genome shotgun (WGS) entry which is preliminary data.</text>
</comment>
<dbReference type="InterPro" id="IPR020449">
    <property type="entry name" value="Tscrpt_reg_AraC-type_HTH"/>
</dbReference>
<dbReference type="Pfam" id="PF02311">
    <property type="entry name" value="AraC_binding"/>
    <property type="match status" value="1"/>
</dbReference>
<dbReference type="GO" id="GO:0003700">
    <property type="term" value="F:DNA-binding transcription factor activity"/>
    <property type="evidence" value="ECO:0007669"/>
    <property type="project" value="InterPro"/>
</dbReference>
<dbReference type="PANTHER" id="PTHR43280">
    <property type="entry name" value="ARAC-FAMILY TRANSCRIPTIONAL REGULATOR"/>
    <property type="match status" value="1"/>
</dbReference>
<dbReference type="Pfam" id="PF12833">
    <property type="entry name" value="HTH_18"/>
    <property type="match status" value="1"/>
</dbReference>
<evidence type="ECO:0000313" key="5">
    <source>
        <dbReference type="EMBL" id="PWK20046.1"/>
    </source>
</evidence>
<dbReference type="PROSITE" id="PS01124">
    <property type="entry name" value="HTH_ARAC_FAMILY_2"/>
    <property type="match status" value="1"/>
</dbReference>
<dbReference type="OrthoDB" id="9793451at2"/>
<keyword evidence="2 5" id="KW-0238">DNA-binding</keyword>
<evidence type="ECO:0000313" key="6">
    <source>
        <dbReference type="Proteomes" id="UP000245489"/>
    </source>
</evidence>
<evidence type="ECO:0000256" key="1">
    <source>
        <dbReference type="ARBA" id="ARBA00023015"/>
    </source>
</evidence>
<accession>A0A316DQH5</accession>
<dbReference type="RefSeq" id="WP_109744532.1">
    <property type="nucleotide sequence ID" value="NZ_QGGO01000026.1"/>
</dbReference>
<dbReference type="InterPro" id="IPR037923">
    <property type="entry name" value="HTH-like"/>
</dbReference>
<dbReference type="EMBL" id="QGGO01000026">
    <property type="protein sequence ID" value="PWK20046.1"/>
    <property type="molecule type" value="Genomic_DNA"/>
</dbReference>
<dbReference type="SUPFAM" id="SSF46689">
    <property type="entry name" value="Homeodomain-like"/>
    <property type="match status" value="1"/>
</dbReference>
<dbReference type="InterPro" id="IPR003313">
    <property type="entry name" value="AraC-bd"/>
</dbReference>
<evidence type="ECO:0000256" key="3">
    <source>
        <dbReference type="ARBA" id="ARBA00023163"/>
    </source>
</evidence>
<dbReference type="GO" id="GO:0043565">
    <property type="term" value="F:sequence-specific DNA binding"/>
    <property type="evidence" value="ECO:0007669"/>
    <property type="project" value="InterPro"/>
</dbReference>